<dbReference type="EMBL" id="KN820277">
    <property type="protein sequence ID" value="KIJ06536.1"/>
    <property type="molecule type" value="Genomic_DNA"/>
</dbReference>
<dbReference type="OrthoDB" id="2151789at2759"/>
<feature type="domain" description="Berberine/berberine-like" evidence="1">
    <location>
        <begin position="11"/>
        <end position="44"/>
    </location>
</feature>
<reference evidence="3 4" key="1">
    <citation type="submission" date="2014-06" db="EMBL/GenBank/DDBJ databases">
        <authorList>
            <consortium name="DOE Joint Genome Institute"/>
            <person name="Kuo A."/>
            <person name="Kohler A."/>
            <person name="Nagy L.G."/>
            <person name="Floudas D."/>
            <person name="Copeland A."/>
            <person name="Barry K.W."/>
            <person name="Cichocki N."/>
            <person name="Veneault-Fourrey C."/>
            <person name="LaButti K."/>
            <person name="Lindquist E.A."/>
            <person name="Lipzen A."/>
            <person name="Lundell T."/>
            <person name="Morin E."/>
            <person name="Murat C."/>
            <person name="Sun H."/>
            <person name="Tunlid A."/>
            <person name="Henrissat B."/>
            <person name="Grigoriev I.V."/>
            <person name="Hibbett D.S."/>
            <person name="Martin F."/>
            <person name="Nordberg H.P."/>
            <person name="Cantor M.N."/>
            <person name="Hua S.X."/>
        </authorList>
    </citation>
    <scope>NUCLEOTIDE SEQUENCE [LARGE SCALE GENOMIC DNA]</scope>
    <source>
        <strain evidence="3 4">ATCC 200175</strain>
    </source>
</reference>
<gene>
    <name evidence="3" type="ORF">PAXINDRAFT_80333</name>
    <name evidence="2" type="ORF">PAXINDRAFT_91853</name>
</gene>
<dbReference type="EMBL" id="KN819348">
    <property type="protein sequence ID" value="KIJ13844.1"/>
    <property type="molecule type" value="Genomic_DNA"/>
</dbReference>
<protein>
    <recommendedName>
        <fullName evidence="1">Berberine/berberine-like domain-containing protein</fullName>
    </recommendedName>
</protein>
<reference evidence="4" key="2">
    <citation type="submission" date="2015-01" db="EMBL/GenBank/DDBJ databases">
        <title>Evolutionary Origins and Diversification of the Mycorrhizal Mutualists.</title>
        <authorList>
            <consortium name="DOE Joint Genome Institute"/>
            <consortium name="Mycorrhizal Genomics Consortium"/>
            <person name="Kohler A."/>
            <person name="Kuo A."/>
            <person name="Nagy L.G."/>
            <person name="Floudas D."/>
            <person name="Copeland A."/>
            <person name="Barry K.W."/>
            <person name="Cichocki N."/>
            <person name="Veneault-Fourrey C."/>
            <person name="LaButti K."/>
            <person name="Lindquist E.A."/>
            <person name="Lipzen A."/>
            <person name="Lundell T."/>
            <person name="Morin E."/>
            <person name="Murat C."/>
            <person name="Riley R."/>
            <person name="Ohm R."/>
            <person name="Sun H."/>
            <person name="Tunlid A."/>
            <person name="Henrissat B."/>
            <person name="Grigoriev I.V."/>
            <person name="Hibbett D.S."/>
            <person name="Martin F."/>
        </authorList>
    </citation>
    <scope>NUCLEOTIDE SEQUENCE [LARGE SCALE GENOMIC DNA]</scope>
    <source>
        <strain evidence="4">ATCC 200175</strain>
    </source>
</reference>
<name>A0A0C9SWD1_PAXIN</name>
<dbReference type="GO" id="GO:0050660">
    <property type="term" value="F:flavin adenine dinucleotide binding"/>
    <property type="evidence" value="ECO:0007669"/>
    <property type="project" value="InterPro"/>
</dbReference>
<dbReference type="Pfam" id="PF08031">
    <property type="entry name" value="BBE"/>
    <property type="match status" value="1"/>
</dbReference>
<dbReference type="InterPro" id="IPR012951">
    <property type="entry name" value="BBE"/>
</dbReference>
<evidence type="ECO:0000313" key="4">
    <source>
        <dbReference type="Proteomes" id="UP000053647"/>
    </source>
</evidence>
<evidence type="ECO:0000313" key="3">
    <source>
        <dbReference type="EMBL" id="KIJ13844.1"/>
    </source>
</evidence>
<keyword evidence="4" id="KW-1185">Reference proteome</keyword>
<organism evidence="3 4">
    <name type="scientific">Paxillus involutus ATCC 200175</name>
    <dbReference type="NCBI Taxonomy" id="664439"/>
    <lineage>
        <taxon>Eukaryota</taxon>
        <taxon>Fungi</taxon>
        <taxon>Dikarya</taxon>
        <taxon>Basidiomycota</taxon>
        <taxon>Agaricomycotina</taxon>
        <taxon>Agaricomycetes</taxon>
        <taxon>Agaricomycetidae</taxon>
        <taxon>Boletales</taxon>
        <taxon>Paxilineae</taxon>
        <taxon>Paxillaceae</taxon>
        <taxon>Paxillus</taxon>
    </lineage>
</organism>
<dbReference type="Proteomes" id="UP000053647">
    <property type="component" value="Unassembled WGS sequence"/>
</dbReference>
<reference evidence="3" key="3">
    <citation type="submission" date="2015-02" db="EMBL/GenBank/DDBJ databases">
        <title>Evolutionary Origins and Diversification of the Mycorrhizal Mutualists.</title>
        <authorList>
            <consortium name="DOE Joint Genome Institute"/>
            <consortium name="Mycorrhizal Genomics Consortium"/>
            <person name="Kohler A."/>
            <person name="Kuo A."/>
            <person name="Nagy L.G."/>
            <person name="Floudas D."/>
            <person name="Copeland A."/>
            <person name="Barry K.W."/>
            <person name="Cichocki N."/>
            <person name="Veneault-Fourrey C."/>
            <person name="LaButti K."/>
            <person name="Lindquist E.A."/>
            <person name="Lipzen A."/>
            <person name="Lundell T."/>
            <person name="Morin E."/>
            <person name="Murat C."/>
            <person name="Riley R."/>
            <person name="Ohm R."/>
            <person name="Sun H."/>
            <person name="Tunlid A."/>
            <person name="Henrissat B."/>
            <person name="Grigoriev I.V."/>
            <person name="Hibbett D.S."/>
            <person name="Martin F."/>
        </authorList>
    </citation>
    <scope>NUCLEOTIDE SEQUENCE</scope>
    <source>
        <strain evidence="3 4">ATCC 200175</strain>
    </source>
</reference>
<evidence type="ECO:0000259" key="1">
    <source>
        <dbReference type="Pfam" id="PF08031"/>
    </source>
</evidence>
<sequence>MSTSAPPLELYSNYAIVGTPVEEIYGDSLPRLRKIKEAVDPGNVMGLAGGWKF</sequence>
<dbReference type="HOGENOM" id="CLU_3112003_0_0_1"/>
<accession>A0A0C9SWD1</accession>
<evidence type="ECO:0000313" key="2">
    <source>
        <dbReference type="EMBL" id="KIJ06536.1"/>
    </source>
</evidence>
<proteinExistence type="predicted"/>
<dbReference type="AlphaFoldDB" id="A0A0C9SWD1"/>
<dbReference type="GO" id="GO:0016491">
    <property type="term" value="F:oxidoreductase activity"/>
    <property type="evidence" value="ECO:0007669"/>
    <property type="project" value="InterPro"/>
</dbReference>